<dbReference type="OrthoDB" id="434771at2759"/>
<gene>
    <name evidence="2" type="ORF">AVEN_91458_1</name>
</gene>
<dbReference type="InterPro" id="IPR037069">
    <property type="entry name" value="AcylCoA_DH/ox_N_sf"/>
</dbReference>
<evidence type="ECO:0000313" key="2">
    <source>
        <dbReference type="EMBL" id="GBM18768.1"/>
    </source>
</evidence>
<accession>A0A4Y2DSG4</accession>
<name>A0A4Y2DSG4_ARAVE</name>
<dbReference type="AlphaFoldDB" id="A0A4Y2DSG4"/>
<keyword evidence="3" id="KW-1185">Reference proteome</keyword>
<proteinExistence type="predicted"/>
<dbReference type="EMBL" id="BGPR01090290">
    <property type="protein sequence ID" value="GBM18768.1"/>
    <property type="molecule type" value="Genomic_DNA"/>
</dbReference>
<organism evidence="2 3">
    <name type="scientific">Araneus ventricosus</name>
    <name type="common">Orbweaver spider</name>
    <name type="synonym">Epeira ventricosa</name>
    <dbReference type="NCBI Taxonomy" id="182803"/>
    <lineage>
        <taxon>Eukaryota</taxon>
        <taxon>Metazoa</taxon>
        <taxon>Ecdysozoa</taxon>
        <taxon>Arthropoda</taxon>
        <taxon>Chelicerata</taxon>
        <taxon>Arachnida</taxon>
        <taxon>Araneae</taxon>
        <taxon>Araneomorphae</taxon>
        <taxon>Entelegynae</taxon>
        <taxon>Araneoidea</taxon>
        <taxon>Araneidae</taxon>
        <taxon>Araneus</taxon>
    </lineage>
</organism>
<feature type="domain" description="Acyl-CoA dehydrogenase/oxidase N-terminal" evidence="1">
    <location>
        <begin position="41"/>
        <end position="71"/>
    </location>
</feature>
<dbReference type="InterPro" id="IPR013786">
    <property type="entry name" value="AcylCoA_DH/ox_N"/>
</dbReference>
<protein>
    <recommendedName>
        <fullName evidence="1">Acyl-CoA dehydrogenase/oxidase N-terminal domain-containing protein</fullName>
    </recommendedName>
</protein>
<sequence>MNISKVLKPNGFLKVPLRLLSSAAEPQAATKNNGGYCFELSPEQKEIQQMARKFAREEILPKAAELDQKGEV</sequence>
<dbReference type="Gene3D" id="1.10.540.10">
    <property type="entry name" value="Acyl-CoA dehydrogenase/oxidase, N-terminal domain"/>
    <property type="match status" value="1"/>
</dbReference>
<comment type="caution">
    <text evidence="2">The sequence shown here is derived from an EMBL/GenBank/DDBJ whole genome shotgun (WGS) entry which is preliminary data.</text>
</comment>
<dbReference type="GO" id="GO:0016627">
    <property type="term" value="F:oxidoreductase activity, acting on the CH-CH group of donors"/>
    <property type="evidence" value="ECO:0007669"/>
    <property type="project" value="InterPro"/>
</dbReference>
<dbReference type="InterPro" id="IPR009100">
    <property type="entry name" value="AcylCoA_DH/oxidase_NM_dom_sf"/>
</dbReference>
<dbReference type="Proteomes" id="UP000499080">
    <property type="component" value="Unassembled WGS sequence"/>
</dbReference>
<dbReference type="SUPFAM" id="SSF56645">
    <property type="entry name" value="Acyl-CoA dehydrogenase NM domain-like"/>
    <property type="match status" value="1"/>
</dbReference>
<evidence type="ECO:0000313" key="3">
    <source>
        <dbReference type="Proteomes" id="UP000499080"/>
    </source>
</evidence>
<dbReference type="Pfam" id="PF02771">
    <property type="entry name" value="Acyl-CoA_dh_N"/>
    <property type="match status" value="1"/>
</dbReference>
<evidence type="ECO:0000259" key="1">
    <source>
        <dbReference type="Pfam" id="PF02771"/>
    </source>
</evidence>
<reference evidence="2 3" key="1">
    <citation type="journal article" date="2019" name="Sci. Rep.">
        <title>Orb-weaving spider Araneus ventricosus genome elucidates the spidroin gene catalogue.</title>
        <authorList>
            <person name="Kono N."/>
            <person name="Nakamura H."/>
            <person name="Ohtoshi R."/>
            <person name="Moran D.A.P."/>
            <person name="Shinohara A."/>
            <person name="Yoshida Y."/>
            <person name="Fujiwara M."/>
            <person name="Mori M."/>
            <person name="Tomita M."/>
            <person name="Arakawa K."/>
        </authorList>
    </citation>
    <scope>NUCLEOTIDE SEQUENCE [LARGE SCALE GENOMIC DNA]</scope>
</reference>
<dbReference type="GO" id="GO:0050660">
    <property type="term" value="F:flavin adenine dinucleotide binding"/>
    <property type="evidence" value="ECO:0007669"/>
    <property type="project" value="InterPro"/>
</dbReference>